<sequence length="709" mass="79966">MISRYSIHRLLLAAGLSCGILQAAEPVNPNRQADGTLKPLSAEEGLKLIEVPEGYRIELVASEPMVQEPVCFTFDADGALFVCEWNTYMQDQYGTGQDKAVCRVVKLVDTDGDGKMDKRTVFADGLMMPRSILALHDRILVRMSHDSTIWSFFDEDKDGVSERREMAYKGTRVGGNIEHQDNSLVWNADNRIYATGQIYRYQDGKLTPQKGSGRYGQWGLARDDVGGIYGSGNSVPVSSWSLLGGYPMLNPPKDQSVFYANFLCDVDDATDPGHNVTATGGQTMIRSAQLGKWYGHYVIPDPVRRMVKMVKFEEKNGQRVATVPEEFKKSEFVRSPDTYFRPVWLEMGPDGGLYIADMSRGIIQESQWFPTERTENPKQRWIERYYRTKEWDMLGVNSRGRIYRVIPEDASQLDVQPKLANQSSVELVQYFSHANAWWRDTAHKLIVCRGDRSVVPALVEKLDAPEPMARLLALRSLEAFDALEPGQVTQALRDKDARVRTTAIAITEKMVAKHPALVDALQPLADDASSIVLCQLYLSLGNMRESRAQMLRKVLLAKHAKHEGLAAMVKKSQSLPRHLQKYTAGYKAYSGFCGDCHGDGEKGLLTDGKLMAPVFSNNKRIKDPEYLVNVIMKGMMGPLGEQKEEYAAGLMPPLESMYDDKQLTELANYIGMRWGGWKQPLKQEEVAGWRKKYQDRKTPWTYQEIIKAN</sequence>
<dbReference type="PANTHER" id="PTHR33546">
    <property type="entry name" value="LARGE, MULTIFUNCTIONAL SECRETED PROTEIN-RELATED"/>
    <property type="match status" value="1"/>
</dbReference>
<dbReference type="InterPro" id="IPR011042">
    <property type="entry name" value="6-blade_b-propeller_TolB-like"/>
</dbReference>
<gene>
    <name evidence="7" type="ORF">SAMN02745181_3422</name>
</gene>
<keyword evidence="8" id="KW-1185">Reference proteome</keyword>
<dbReference type="GO" id="GO:0020037">
    <property type="term" value="F:heme binding"/>
    <property type="evidence" value="ECO:0007669"/>
    <property type="project" value="InterPro"/>
</dbReference>
<dbReference type="PANTHER" id="PTHR33546:SF1">
    <property type="entry name" value="LARGE, MULTIFUNCTIONAL SECRETED PROTEIN"/>
    <property type="match status" value="1"/>
</dbReference>
<dbReference type="Proteomes" id="UP000184510">
    <property type="component" value="Unassembled WGS sequence"/>
</dbReference>
<evidence type="ECO:0000256" key="2">
    <source>
        <dbReference type="ARBA" id="ARBA00022723"/>
    </source>
</evidence>
<name>A0A1M6QJY2_9BACT</name>
<dbReference type="OrthoDB" id="174301at2"/>
<feature type="chain" id="PRO_5012161007" evidence="5">
    <location>
        <begin position="24"/>
        <end position="709"/>
    </location>
</feature>
<dbReference type="Gene3D" id="1.25.10.10">
    <property type="entry name" value="Leucine-rich Repeat Variant"/>
    <property type="match status" value="1"/>
</dbReference>
<dbReference type="GO" id="GO:0046872">
    <property type="term" value="F:metal ion binding"/>
    <property type="evidence" value="ECO:0007669"/>
    <property type="project" value="UniProtKB-KW"/>
</dbReference>
<dbReference type="InterPro" id="IPR011041">
    <property type="entry name" value="Quinoprot_gluc/sorb_DH_b-prop"/>
</dbReference>
<dbReference type="AlphaFoldDB" id="A0A1M6QJY2"/>
<proteinExistence type="predicted"/>
<reference evidence="7 8" key="1">
    <citation type="submission" date="2016-11" db="EMBL/GenBank/DDBJ databases">
        <authorList>
            <person name="Jaros S."/>
            <person name="Januszkiewicz K."/>
            <person name="Wedrychowicz H."/>
        </authorList>
    </citation>
    <scope>NUCLEOTIDE SEQUENCE [LARGE SCALE GENOMIC DNA]</scope>
    <source>
        <strain evidence="7 8">DSM 18772</strain>
    </source>
</reference>
<evidence type="ECO:0000256" key="4">
    <source>
        <dbReference type="PROSITE-ProRule" id="PRU00433"/>
    </source>
</evidence>
<dbReference type="Pfam" id="PF13442">
    <property type="entry name" value="Cytochrome_CBB3"/>
    <property type="match status" value="1"/>
</dbReference>
<accession>A0A1M6QJY2</accession>
<dbReference type="InterPro" id="IPR016024">
    <property type="entry name" value="ARM-type_fold"/>
</dbReference>
<dbReference type="Gene3D" id="1.10.760.10">
    <property type="entry name" value="Cytochrome c-like domain"/>
    <property type="match status" value="1"/>
</dbReference>
<dbReference type="InterPro" id="IPR036909">
    <property type="entry name" value="Cyt_c-like_dom_sf"/>
</dbReference>
<evidence type="ECO:0000259" key="6">
    <source>
        <dbReference type="PROSITE" id="PS51007"/>
    </source>
</evidence>
<dbReference type="SUPFAM" id="SSF50952">
    <property type="entry name" value="Soluble quinoprotein glucose dehydrogenase"/>
    <property type="match status" value="1"/>
</dbReference>
<dbReference type="InterPro" id="IPR011989">
    <property type="entry name" value="ARM-like"/>
</dbReference>
<keyword evidence="5" id="KW-0732">Signal</keyword>
<dbReference type="EMBL" id="FQYR01000006">
    <property type="protein sequence ID" value="SHK20541.1"/>
    <property type="molecule type" value="Genomic_DNA"/>
</dbReference>
<dbReference type="GO" id="GO:0009055">
    <property type="term" value="F:electron transfer activity"/>
    <property type="evidence" value="ECO:0007669"/>
    <property type="project" value="InterPro"/>
</dbReference>
<dbReference type="SUPFAM" id="SSF46626">
    <property type="entry name" value="Cytochrome c"/>
    <property type="match status" value="1"/>
</dbReference>
<dbReference type="PROSITE" id="PS51007">
    <property type="entry name" value="CYTC"/>
    <property type="match status" value="1"/>
</dbReference>
<feature type="signal peptide" evidence="5">
    <location>
        <begin position="1"/>
        <end position="23"/>
    </location>
</feature>
<keyword evidence="2 4" id="KW-0479">Metal-binding</keyword>
<keyword evidence="3 4" id="KW-0408">Iron</keyword>
<keyword evidence="1 4" id="KW-0349">Heme</keyword>
<dbReference type="Pfam" id="PF23500">
    <property type="entry name" value="DUF7133"/>
    <property type="match status" value="1"/>
</dbReference>
<dbReference type="InParanoid" id="A0A1M6QJY2"/>
<evidence type="ECO:0000256" key="5">
    <source>
        <dbReference type="SAM" id="SignalP"/>
    </source>
</evidence>
<evidence type="ECO:0000313" key="8">
    <source>
        <dbReference type="Proteomes" id="UP000184510"/>
    </source>
</evidence>
<evidence type="ECO:0000256" key="1">
    <source>
        <dbReference type="ARBA" id="ARBA00022617"/>
    </source>
</evidence>
<protein>
    <submittedName>
        <fullName evidence="7">Glucose/arabinose dehydrogenase, beta-propeller fold</fullName>
    </submittedName>
</protein>
<dbReference type="RefSeq" id="WP_143184978.1">
    <property type="nucleotide sequence ID" value="NZ_FQYR01000006.1"/>
</dbReference>
<dbReference type="InterPro" id="IPR055557">
    <property type="entry name" value="DUF7133"/>
</dbReference>
<dbReference type="STRING" id="1123071.SAMN02745181_3422"/>
<feature type="domain" description="Cytochrome c" evidence="6">
    <location>
        <begin position="580"/>
        <end position="674"/>
    </location>
</feature>
<dbReference type="InterPro" id="IPR009056">
    <property type="entry name" value="Cyt_c-like_dom"/>
</dbReference>
<evidence type="ECO:0000313" key="7">
    <source>
        <dbReference type="EMBL" id="SHK20541.1"/>
    </source>
</evidence>
<evidence type="ECO:0000256" key="3">
    <source>
        <dbReference type="ARBA" id="ARBA00023004"/>
    </source>
</evidence>
<dbReference type="Gene3D" id="2.120.10.30">
    <property type="entry name" value="TolB, C-terminal domain"/>
    <property type="match status" value="1"/>
</dbReference>
<dbReference type="SUPFAM" id="SSF48371">
    <property type="entry name" value="ARM repeat"/>
    <property type="match status" value="1"/>
</dbReference>
<organism evidence="7 8">
    <name type="scientific">Rubritalea squalenifaciens DSM 18772</name>
    <dbReference type="NCBI Taxonomy" id="1123071"/>
    <lineage>
        <taxon>Bacteria</taxon>
        <taxon>Pseudomonadati</taxon>
        <taxon>Verrucomicrobiota</taxon>
        <taxon>Verrucomicrobiia</taxon>
        <taxon>Verrucomicrobiales</taxon>
        <taxon>Rubritaleaceae</taxon>
        <taxon>Rubritalea</taxon>
    </lineage>
</organism>